<gene>
    <name evidence="2" type="ORF">FJY68_12335</name>
</gene>
<evidence type="ECO:0008006" key="4">
    <source>
        <dbReference type="Google" id="ProtNLM"/>
    </source>
</evidence>
<protein>
    <recommendedName>
        <fullName evidence="4">DUF3996 domain-containing protein</fullName>
    </recommendedName>
</protein>
<dbReference type="AlphaFoldDB" id="A0A937XGC4"/>
<evidence type="ECO:0000313" key="3">
    <source>
        <dbReference type="Proteomes" id="UP000779900"/>
    </source>
</evidence>
<name>A0A937XGC4_UNCW3</name>
<dbReference type="EMBL" id="VGIR01000108">
    <property type="protein sequence ID" value="MBM3332612.1"/>
    <property type="molecule type" value="Genomic_DNA"/>
</dbReference>
<proteinExistence type="predicted"/>
<accession>A0A937XGC4</accession>
<feature type="chain" id="PRO_5036837620" description="DUF3996 domain-containing protein" evidence="1">
    <location>
        <begin position="21"/>
        <end position="155"/>
    </location>
</feature>
<evidence type="ECO:0000256" key="1">
    <source>
        <dbReference type="SAM" id="SignalP"/>
    </source>
</evidence>
<keyword evidence="1" id="KW-0732">Signal</keyword>
<feature type="signal peptide" evidence="1">
    <location>
        <begin position="1"/>
        <end position="20"/>
    </location>
</feature>
<evidence type="ECO:0000313" key="2">
    <source>
        <dbReference type="EMBL" id="MBM3332612.1"/>
    </source>
</evidence>
<sequence length="155" mass="16708">MKTLRLVLAVAAFFVATATALPTGAGRLGVGLMAGEPSGLSAKAWLGPSSALDAGLGWGSWWDEGHLYFHADFLYHLKSLVPDSEFGSLPPYFGIGGRVKLADETRIGARIPFGVTMLFEDVPIDLFLEAVPVVNLIPRLSGDWNSSIGFRYYFS</sequence>
<reference evidence="2" key="1">
    <citation type="submission" date="2019-03" db="EMBL/GenBank/DDBJ databases">
        <title>Lake Tanganyika Metagenome-Assembled Genomes (MAGs).</title>
        <authorList>
            <person name="Tran P."/>
        </authorList>
    </citation>
    <scope>NUCLEOTIDE SEQUENCE</scope>
    <source>
        <strain evidence="2">K_DeepCast_150m_m2_040</strain>
    </source>
</reference>
<organism evidence="2 3">
    <name type="scientific">candidate division WOR-3 bacterium</name>
    <dbReference type="NCBI Taxonomy" id="2052148"/>
    <lineage>
        <taxon>Bacteria</taxon>
        <taxon>Bacteria division WOR-3</taxon>
    </lineage>
</organism>
<dbReference type="Proteomes" id="UP000779900">
    <property type="component" value="Unassembled WGS sequence"/>
</dbReference>
<comment type="caution">
    <text evidence="2">The sequence shown here is derived from an EMBL/GenBank/DDBJ whole genome shotgun (WGS) entry which is preliminary data.</text>
</comment>